<reference evidence="1" key="1">
    <citation type="submission" date="2023-03" db="EMBL/GenBank/DDBJ databases">
        <title>Chromosome-level genomes of two armyworms, Mythimna separata and Mythimna loreyi, provide insights into the biosynthesis and reception of sex pheromones.</title>
        <authorList>
            <person name="Zhao H."/>
        </authorList>
    </citation>
    <scope>NUCLEOTIDE SEQUENCE</scope>
    <source>
        <strain evidence="1">BeijingLab</strain>
    </source>
</reference>
<proteinExistence type="predicted"/>
<dbReference type="Proteomes" id="UP001231649">
    <property type="component" value="Chromosome 31"/>
</dbReference>
<name>A0ACC2Q162_9NEOP</name>
<accession>A0ACC2Q162</accession>
<protein>
    <submittedName>
        <fullName evidence="1">Uncharacterized protein</fullName>
    </submittedName>
</protein>
<sequence>MVTWSYEPPPDDEGPTSDTVHGDVACKCYNIWTPVVFDPLHRNITPDSILESTFTTLPEELDRTLLYIPWFLSYRNKFLRIKTSTRARWCSPGFPSKILDQVEKAAVKLNATVCDQIQGFDGADKIEEPADQILPATAGTNTSGRLEEFIRDSRCTCTPVVFDPLHRNITPDSILESTFTTLPEELDRTLFYIPWFLSYRNKFLRIKTSTRARWCSPGFPSKILDQVEKAVVKLNATVCDQIQGFDSADKIEEAADQILPATAGTYTSDQLEEFRWNSSWIPLTRITKFLSPLSRRLELLQITHCLGHFCEGVISMTEICV</sequence>
<dbReference type="EMBL" id="CM056807">
    <property type="protein sequence ID" value="KAJ8705442.1"/>
    <property type="molecule type" value="Genomic_DNA"/>
</dbReference>
<evidence type="ECO:0000313" key="1">
    <source>
        <dbReference type="EMBL" id="KAJ8705442.1"/>
    </source>
</evidence>
<evidence type="ECO:0000313" key="2">
    <source>
        <dbReference type="Proteomes" id="UP001231649"/>
    </source>
</evidence>
<organism evidence="1 2">
    <name type="scientific">Mythimna loreyi</name>
    <dbReference type="NCBI Taxonomy" id="667449"/>
    <lineage>
        <taxon>Eukaryota</taxon>
        <taxon>Metazoa</taxon>
        <taxon>Ecdysozoa</taxon>
        <taxon>Arthropoda</taxon>
        <taxon>Hexapoda</taxon>
        <taxon>Insecta</taxon>
        <taxon>Pterygota</taxon>
        <taxon>Neoptera</taxon>
        <taxon>Endopterygota</taxon>
        <taxon>Lepidoptera</taxon>
        <taxon>Glossata</taxon>
        <taxon>Ditrysia</taxon>
        <taxon>Noctuoidea</taxon>
        <taxon>Noctuidae</taxon>
        <taxon>Noctuinae</taxon>
        <taxon>Hadenini</taxon>
        <taxon>Mythimna</taxon>
    </lineage>
</organism>
<comment type="caution">
    <text evidence="1">The sequence shown here is derived from an EMBL/GenBank/DDBJ whole genome shotgun (WGS) entry which is preliminary data.</text>
</comment>
<keyword evidence="2" id="KW-1185">Reference proteome</keyword>
<gene>
    <name evidence="1" type="ORF">PYW08_012488</name>
</gene>